<accession>A0ABY4H9J8</accession>
<evidence type="ECO:0000313" key="3">
    <source>
        <dbReference type="Proteomes" id="UP000830326"/>
    </source>
</evidence>
<dbReference type="RefSeq" id="WP_245030771.1">
    <property type="nucleotide sequence ID" value="NZ_CP095075.1"/>
</dbReference>
<keyword evidence="3" id="KW-1185">Reference proteome</keyword>
<gene>
    <name evidence="2" type="ORF">MUO15_16145</name>
</gene>
<dbReference type="Proteomes" id="UP000830326">
    <property type="component" value="Chromosome"/>
</dbReference>
<dbReference type="InterPro" id="IPR009739">
    <property type="entry name" value="LprI-like_N"/>
</dbReference>
<dbReference type="PANTHER" id="PTHR39176">
    <property type="entry name" value="PERIPLASMIC PROTEIN-RELATED"/>
    <property type="match status" value="1"/>
</dbReference>
<evidence type="ECO:0000259" key="1">
    <source>
        <dbReference type="Pfam" id="PF07007"/>
    </source>
</evidence>
<dbReference type="Pfam" id="PF07007">
    <property type="entry name" value="LprI"/>
    <property type="match status" value="1"/>
</dbReference>
<organism evidence="2 3">
    <name type="scientific">Halobacillus amylolyticus</name>
    <dbReference type="NCBI Taxonomy" id="2932259"/>
    <lineage>
        <taxon>Bacteria</taxon>
        <taxon>Bacillati</taxon>
        <taxon>Bacillota</taxon>
        <taxon>Bacilli</taxon>
        <taxon>Bacillales</taxon>
        <taxon>Bacillaceae</taxon>
        <taxon>Halobacillus</taxon>
    </lineage>
</organism>
<protein>
    <submittedName>
        <fullName evidence="2">DUF1311 domain-containing protein</fullName>
    </submittedName>
</protein>
<reference evidence="2" key="1">
    <citation type="submission" date="2022-04" db="EMBL/GenBank/DDBJ databases">
        <title>Halobacillus sp. isolated from saltern.</title>
        <authorList>
            <person name="Won M."/>
            <person name="Lee C.-M."/>
            <person name="Woen H.-Y."/>
            <person name="Kwon S.-W."/>
        </authorList>
    </citation>
    <scope>NUCLEOTIDE SEQUENCE</scope>
    <source>
        <strain evidence="2">SSHM10-5</strain>
    </source>
</reference>
<name>A0ABY4H9J8_9BACI</name>
<proteinExistence type="predicted"/>
<sequence length="88" mass="10451">MEEQEEERYKNWDKALNEIYGVLKEQLSPEQMDQLTEEQRNWVEFRDEAAKEASLEYEGGSTESLEYVATQASLTKERCYELVANYMK</sequence>
<feature type="domain" description="Lysozyme inhibitor LprI-like N-terminal" evidence="1">
    <location>
        <begin position="5"/>
        <end position="82"/>
    </location>
</feature>
<dbReference type="Gene3D" id="1.20.1270.180">
    <property type="match status" value="1"/>
</dbReference>
<dbReference type="EMBL" id="CP095075">
    <property type="protein sequence ID" value="UOR11113.1"/>
    <property type="molecule type" value="Genomic_DNA"/>
</dbReference>
<evidence type="ECO:0000313" key="2">
    <source>
        <dbReference type="EMBL" id="UOR11113.1"/>
    </source>
</evidence>
<dbReference type="PANTHER" id="PTHR39176:SF1">
    <property type="entry name" value="PERIPLASMIC PROTEIN"/>
    <property type="match status" value="1"/>
</dbReference>